<sequence>MPGKSALIFGASGVTGWTFVNEILNDYPRKGIWDKVHALTNRPLSQKDSFWPDDSRLNIVSGIDLLKGTQDDLETELKSKVSEIDKVTHVYFLAFKASTDVMQELEDMVNMFKRSTTAIDHLSPNLEFVVLQTGSKWYGIHLTATVPDYGETPGIKTPFKEDMPRLKKPYDDMLFYHPQIDWITEYAKDKKWNWCDTRPDIIIGFVPNQNFYSLGTVVAFYLSLYRAINGEGAECPYPGTKKAWTAKSILSCSEMIAHQTLYLSLNLPASRKGESFNVADCKYPTTWEQDWPVICKYFGLKGTAPPDDSKDREVRKYIKDNFETWKRLEKEHGLKTGLADSPKTFPGFEYFLFSQL</sequence>
<gene>
    <name evidence="2" type="ORF">PV09_00157</name>
</gene>
<evidence type="ECO:0000313" key="2">
    <source>
        <dbReference type="EMBL" id="KIW09230.1"/>
    </source>
</evidence>
<name>A0A0D2ARS4_9PEZI</name>
<dbReference type="RefSeq" id="XP_016219099.1">
    <property type="nucleotide sequence ID" value="XM_016352842.1"/>
</dbReference>
<evidence type="ECO:0000313" key="3">
    <source>
        <dbReference type="Proteomes" id="UP000053259"/>
    </source>
</evidence>
<dbReference type="HOGENOM" id="CLU_030125_2_0_1"/>
<dbReference type="InterPro" id="IPR036291">
    <property type="entry name" value="NAD(P)-bd_dom_sf"/>
</dbReference>
<dbReference type="CDD" id="cd08948">
    <property type="entry name" value="5beta-POR_like_SDR_a"/>
    <property type="match status" value="1"/>
</dbReference>
<organism evidence="2 3">
    <name type="scientific">Verruconis gallopava</name>
    <dbReference type="NCBI Taxonomy" id="253628"/>
    <lineage>
        <taxon>Eukaryota</taxon>
        <taxon>Fungi</taxon>
        <taxon>Dikarya</taxon>
        <taxon>Ascomycota</taxon>
        <taxon>Pezizomycotina</taxon>
        <taxon>Dothideomycetes</taxon>
        <taxon>Pleosporomycetidae</taxon>
        <taxon>Venturiales</taxon>
        <taxon>Sympoventuriaceae</taxon>
        <taxon>Verruconis</taxon>
    </lineage>
</organism>
<keyword evidence="3" id="KW-1185">Reference proteome</keyword>
<dbReference type="InterPro" id="IPR055222">
    <property type="entry name" value="PRISE-like_Rossmann-fold"/>
</dbReference>
<dbReference type="SUPFAM" id="SSF51735">
    <property type="entry name" value="NAD(P)-binding Rossmann-fold domains"/>
    <property type="match status" value="1"/>
</dbReference>
<dbReference type="PANTHER" id="PTHR32487:SF8">
    <property type="entry name" value="NAD-DEPENDENT EPIMERASE_DEHYDRATASE DOMAIN-CONTAINING PROTEIN"/>
    <property type="match status" value="1"/>
</dbReference>
<dbReference type="AlphaFoldDB" id="A0A0D2ARS4"/>
<reference evidence="2 3" key="1">
    <citation type="submission" date="2015-01" db="EMBL/GenBank/DDBJ databases">
        <title>The Genome Sequence of Ochroconis gallopava CBS43764.</title>
        <authorList>
            <consortium name="The Broad Institute Genomics Platform"/>
            <person name="Cuomo C."/>
            <person name="de Hoog S."/>
            <person name="Gorbushina A."/>
            <person name="Stielow B."/>
            <person name="Teixiera M."/>
            <person name="Abouelleil A."/>
            <person name="Chapman S.B."/>
            <person name="Priest M."/>
            <person name="Young S.K."/>
            <person name="Wortman J."/>
            <person name="Nusbaum C."/>
            <person name="Birren B."/>
        </authorList>
    </citation>
    <scope>NUCLEOTIDE SEQUENCE [LARGE SCALE GENOMIC DNA]</scope>
    <source>
        <strain evidence="2 3">CBS 43764</strain>
    </source>
</reference>
<dbReference type="Gene3D" id="3.40.50.720">
    <property type="entry name" value="NAD(P)-binding Rossmann-like Domain"/>
    <property type="match status" value="1"/>
</dbReference>
<evidence type="ECO:0000259" key="1">
    <source>
        <dbReference type="Pfam" id="PF22917"/>
    </source>
</evidence>
<accession>A0A0D2ARS4</accession>
<dbReference type="VEuPathDB" id="FungiDB:PV09_00157"/>
<protein>
    <recommendedName>
        <fullName evidence="1">PRISE-like Rossmann-fold domain-containing protein</fullName>
    </recommendedName>
</protein>
<dbReference type="GeneID" id="27308130"/>
<dbReference type="InParanoid" id="A0A0D2ARS4"/>
<dbReference type="PANTHER" id="PTHR32487">
    <property type="entry name" value="3-OXO-DELTA(4,5)-STEROID 5-BETA-REDUCTASE"/>
    <property type="match status" value="1"/>
</dbReference>
<dbReference type="STRING" id="253628.A0A0D2ARS4"/>
<dbReference type="Proteomes" id="UP000053259">
    <property type="component" value="Unassembled WGS sequence"/>
</dbReference>
<feature type="domain" description="PRISE-like Rossmann-fold" evidence="1">
    <location>
        <begin position="6"/>
        <end position="356"/>
    </location>
</feature>
<proteinExistence type="predicted"/>
<dbReference type="EMBL" id="KN847529">
    <property type="protein sequence ID" value="KIW09230.1"/>
    <property type="molecule type" value="Genomic_DNA"/>
</dbReference>
<dbReference type="OrthoDB" id="1731983at2759"/>
<dbReference type="Pfam" id="PF22917">
    <property type="entry name" value="PRISE"/>
    <property type="match status" value="1"/>
</dbReference>